<dbReference type="EMBL" id="JQ066768">
    <property type="protein sequence ID" value="AFA44869.1"/>
    <property type="molecule type" value="Genomic_DNA"/>
</dbReference>
<protein>
    <submittedName>
        <fullName evidence="1">Tail fiber protein</fullName>
    </submittedName>
</protein>
<keyword evidence="2" id="KW-1185">Reference proteome</keyword>
<gene>
    <name evidence="1" type="ORF">RcapNL_00029</name>
</gene>
<dbReference type="Proteomes" id="UP000007518">
    <property type="component" value="Segment"/>
</dbReference>
<evidence type="ECO:0000313" key="2">
    <source>
        <dbReference type="Proteomes" id="UP000007518"/>
    </source>
</evidence>
<dbReference type="GeneID" id="14698234"/>
<dbReference type="KEGG" id="vg:14698234"/>
<sequence>MADNFQYHTPGLDSPARRHYAITPSDTVDLLQLPRALRVLTSGNLALRDELGTVITYAVTAGEILPFRAMRVMATGTTATVVGWE</sequence>
<accession>H6WBN2</accession>
<proteinExistence type="predicted"/>
<evidence type="ECO:0000313" key="1">
    <source>
        <dbReference type="EMBL" id="AFA44869.1"/>
    </source>
</evidence>
<name>H6WBN2_9CAUD</name>
<organism evidence="1 2">
    <name type="scientific">Rhodobacter phage RcapNL</name>
    <dbReference type="NCBI Taxonomy" id="1131316"/>
    <lineage>
        <taxon>Viruses</taxon>
        <taxon>Duplodnaviria</taxon>
        <taxon>Heunggongvirae</taxon>
        <taxon>Uroviricota</taxon>
        <taxon>Caudoviricetes</taxon>
        <taxon>Capnelvirus</taxon>
        <taxon>Capnelvirus RcapNL</taxon>
    </lineage>
</organism>
<reference evidence="1 2" key="1">
    <citation type="submission" date="2011-11" db="EMBL/GenBank/DDBJ databases">
        <authorList>
            <person name="Hynes A.P."/>
            <person name="Lang A.S."/>
        </authorList>
    </citation>
    <scope>NUCLEOTIDE SEQUENCE [LARGE SCALE GENOMIC DNA]</scope>
</reference>
<dbReference type="RefSeq" id="YP_007518411.1">
    <property type="nucleotide sequence ID" value="NC_020489.1"/>
</dbReference>